<dbReference type="OrthoDB" id="428159at2759"/>
<accession>A0A8K0IEI0</accession>
<dbReference type="PANTHER" id="PTHR16166">
    <property type="entry name" value="VACUOLAR PROTEIN SORTING-ASSOCIATED PROTEIN VPS13"/>
    <property type="match status" value="1"/>
</dbReference>
<feature type="domain" description="Chorein N-terminal" evidence="7">
    <location>
        <begin position="37"/>
        <end position="415"/>
    </location>
</feature>
<evidence type="ECO:0000259" key="6">
    <source>
        <dbReference type="Pfam" id="PF06398"/>
    </source>
</evidence>
<keyword evidence="11" id="KW-1185">Reference proteome</keyword>
<dbReference type="Pfam" id="PF06398">
    <property type="entry name" value="Pex24p"/>
    <property type="match status" value="1"/>
</dbReference>
<dbReference type="InterPro" id="IPR009543">
    <property type="entry name" value="VPS13_VAB"/>
</dbReference>
<dbReference type="GO" id="GO:0098588">
    <property type="term" value="C:bounding membrane of organelle"/>
    <property type="evidence" value="ECO:0007669"/>
    <property type="project" value="UniProtKB-ARBA"/>
</dbReference>
<dbReference type="GO" id="GO:0045053">
    <property type="term" value="P:protein retention in Golgi apparatus"/>
    <property type="evidence" value="ECO:0007669"/>
    <property type="project" value="TreeGrafter"/>
</dbReference>
<dbReference type="GO" id="GO:0006869">
    <property type="term" value="P:lipid transport"/>
    <property type="evidence" value="ECO:0007669"/>
    <property type="project" value="UniProtKB-KW"/>
</dbReference>
<keyword evidence="5" id="KW-1133">Transmembrane helix</keyword>
<dbReference type="InterPro" id="IPR026847">
    <property type="entry name" value="VPS13"/>
</dbReference>
<feature type="domain" description="Intermembrane lipid transfer protein VPS13-like C-terminal" evidence="9">
    <location>
        <begin position="3928"/>
        <end position="4036"/>
    </location>
</feature>
<organism evidence="10 11">
    <name type="scientific">Cocos nucifera</name>
    <name type="common">Coconut palm</name>
    <dbReference type="NCBI Taxonomy" id="13894"/>
    <lineage>
        <taxon>Eukaryota</taxon>
        <taxon>Viridiplantae</taxon>
        <taxon>Streptophyta</taxon>
        <taxon>Embryophyta</taxon>
        <taxon>Tracheophyta</taxon>
        <taxon>Spermatophyta</taxon>
        <taxon>Magnoliopsida</taxon>
        <taxon>Liliopsida</taxon>
        <taxon>Arecaceae</taxon>
        <taxon>Arecoideae</taxon>
        <taxon>Cocoseae</taxon>
        <taxon>Attaleinae</taxon>
        <taxon>Cocos</taxon>
    </lineage>
</organism>
<comment type="caution">
    <text evidence="10">The sequence shown here is derived from an EMBL/GenBank/DDBJ whole genome shotgun (WGS) entry which is preliminary data.</text>
</comment>
<feature type="region of interest" description="Disordered" evidence="4">
    <location>
        <begin position="2737"/>
        <end position="2757"/>
    </location>
</feature>
<evidence type="ECO:0000259" key="9">
    <source>
        <dbReference type="Pfam" id="PF25037"/>
    </source>
</evidence>
<dbReference type="GO" id="GO:0005737">
    <property type="term" value="C:cytoplasm"/>
    <property type="evidence" value="ECO:0007669"/>
    <property type="project" value="UniProtKB-ARBA"/>
</dbReference>
<feature type="domain" description="TECPR1-like DysF" evidence="6">
    <location>
        <begin position="2831"/>
        <end position="2982"/>
    </location>
</feature>
<dbReference type="InterPro" id="IPR010482">
    <property type="entry name" value="TECPR1-like_DysF"/>
</dbReference>
<gene>
    <name evidence="10" type="ORF">COCNU_07G004500</name>
</gene>
<feature type="domain" description="Vacuolar protein sorting-associated protein 13 VPS13 adaptor binding" evidence="8">
    <location>
        <begin position="2994"/>
        <end position="3233"/>
    </location>
</feature>
<feature type="region of interest" description="Disordered" evidence="4">
    <location>
        <begin position="4312"/>
        <end position="4333"/>
    </location>
</feature>
<dbReference type="InterPro" id="IPR056748">
    <property type="entry name" value="VPS13-like_C"/>
</dbReference>
<keyword evidence="5" id="KW-0812">Transmembrane</keyword>
<evidence type="ECO:0000313" key="11">
    <source>
        <dbReference type="Proteomes" id="UP000797356"/>
    </source>
</evidence>
<sequence>MAAMGEKVQKAFLLEDLKEEMRGNGLEAKGGREMRGLGGDVELTNMQLRPEALNALKLPVKVKAGFLGSVKLKVPWSRLGQEPVLVYLDRILLLAEPATQVEGSSEDAIQEAKKIRVREMEMKLLESQQQLRSEMNTSWLGSLISTIIGNIKLSVTNIHIRFEDTESNPGHPFAAGLTLARLSAVTIDDLGKETFATGGALERIQKSVELERLALYFDSDICPWSIDKPWEELLPPEWSQIFELVNKDGKWVNAPSKEHNYILQPVTGNAKYTKLRLDESKNTGQALQKAAVQLDDVTLSLAKDGYRDILKMADNFAAFNQRLKYAHYRPTVPVKADPKSWWKYAYKVVTDEMKKASGKLSWEQVLRYTRLRKRYVSLYASLLSSDTGRLLVDDNKEIEKLDRELDIEVILQWRTGSAKDGGEPRGFTEEDWERLNKIIGYKEGSDEYLLGAEDKDLMHFYLEIHMKHNASKLVSEGQECLADLSCEGLACNIKTYSEAKIFELKLGSYRLSSPFGLLAESATAADSLVGIFSYKPFDAQVDWSFVAKASPCYMTYLKESIDRVIAFFKSSPTVSRTLALETAAAVQDYWGCDSSEEKDMYLQFNLVLSDVSAFLVDGDYRWSEAPIDMDINQQHNNGFLPVIEKCGIVVKLQQVSIYWYHRLMQVAKIFQEEDGMSPDVTLPWNQADFEGWLSVLTWKDYWGCDSSEEKDMYLQFNLVLSDVSAFLVDGDYRWSEAPIDMDINQQHNNGFLPVIEKCGIVVKLQQVSIYCLRGKQVHQVPTEFTGGVENVLALYDAGQSNPKVVEDVNALIVLCDSGEIRKTWQNRFQGAIYRASGSAAVTILSEASSLAGITKAKSFDNTDAMNMEKLFLTGVLDELRICFSCNHQSNQSFKKILLSKESHLFEFRAVGGQVELSIRANNIFIGTLLKSLEIEDQFCCGGTAGPRYLARSFINITEDTTLHSSTSCTDIVAKNVSNSQLNHTDSEDKFFEASDDLDDLADYPVQRQGSMSEYFSAKSSCPSPKPLVKPPSFSRIPGLIPDAELQSRSLSLEMTDTLDSFVKAQIVIYDQSSPHYSNVDNRVMVTLATLSFFCHRPTILAILEFVNAVNAVEENGDTDESISKSSISMINTYENASFYEPNSSVVQEPVAKGLLGKGKTRVIFYLTLNMARAQIFLMHENGTSLATLSQNNLLTDIKVFPSSFFIKAALGNLKISDDSLPSSHSYFWICDMRNPGGRSFVELDFSSFSIDDEDYCGYDYSLTGQLSEVRIVYLNRFVQEVVSYFMGLVPSNVESVVKLKDQVTNSEKWVTKTEIEGLPALSYLELDVLQITVQNKFEWIGGDKNEMNAIHLEILTIKVKDINLTVGTGTVVGENIIQDVKGLSVVIQRSLRDLLHQIPATEASIRIEVLKAALSNREYEITTECLLSNFSETPHIIPALEKGSEMSVGDVMVPEASADPGTVAPESQEKETWLTMKVLVAIDLIELSLHLGRTRDSSLASMQVKAPELTLYIFLFESILSAIHTIALMCMLSCAVPCQIIIFILFFKKAQEWQFIYWLFFFNNHKVLSEIWTATGAWLLYKSNTLEEGFLFATLKGFSVIDEREGTKEELRLAIGKSGSIGHTSLRYDGTESLIDSAERKVQKQHGVEPIPSMLIFDATFRKSSTNICVCIQKPKLLVALDFLLAIVEFFVPSVRSMLSSDDDNDPLHITDAIVLHHPIYTQPDSVFFLSPRKPLIVDDERFDHFIYNGNGGKLYLQDKEGKNLSSPSLETIVFVGNGKRLQFKNVTIMNGEYLDSCIFLGTDSSYSVSKEDCVFLERGNKGASLNSHEEGTDSLVIPKGAADGSAEFVMELQAIGPELTFHNTSKDVTESLVLSTKVMHANLDVFCRLVMKGDDFEICGNVLGLKVESNGIRVLEPFDTCVKFSKASGKTHIHLAVSDIFMNFSFSILSLFLAVEEDILAFLRMSSKKVLVVCSQFDKVGTIQNHGKDQTYAFWRPRAPSGFAVLGDCLTPLFVYLFAKFIVQAFDIWLFIVTVSFYNRNEPPSKGVLAVNTSFVRVKRPVSYKLIWRCGLQSADKGHHNWISTSKNNSGEQCNSCSVWFPVAPEGYVAVGCVVSAGNTQPPLSAALCILSSLVSPCALKDCIALCLSELYTFVILYPKDMSLIGKPCDLRHMIFGNSEPSSKTTKSSVLQDNPINDDHARRLERSALLTSGRLFQAVASFKLIWWNQGTTSRKKLSIWRPVVPHGMVYLGDLAVQGYEPPNSAIVLHDTGDDTILKTPQDFQLVGHIKKRRGVESISFWLPQAPPGFVASGCVASKGSLRHDEFSSLRCIRSDMVIGDQFAEESIWDTSDSKVSVPFSLWSVGTELGTFLVRSGFRKPPKRFALKLAGPAVSSGSDNTVIDAEIKTFSTAIFDDYGGLMVPLFNISFENVAFSLHGRPDYLNSTMSFSVSARSFNDKYDSWEPLIEPMDGFLRYQYDINAPGAATHIRMASTRDLNLNVSVSNANMMFQAYSSWTNLSHIDESYKKRDAVSPTCSERSIIDIHHRKNYYIIPQNKLGQDIYIRTTEFNRISNIIKMPSGDNKPVKVPVSKNMLDSHLKGKSDRVSRSMVTIVIADAELPIVEGMAIGQYMMAVRLFLSPPAESPLQQQSARTCGAISEHSSFGIATVNWSEMFFFKVDFADNFMVEFIVVDMGRGEPVGMYSAPLKQIACELPPSSNSYDPNYKLSWKELSSAKTMGSRNRGEPGHQNDASDRSHGRIRCAVLLSVRHELKHDKQDLATGRRTGFIQISPAREGPWTTVRLNYAAPAACWRLGNDVVASEVTVRDGNRYVNIRSLVSVTNNTDFVIHLRVKSKGSFENRRSLDDENESGDGESDNSRIETDELFETEKYIPSVGWISCSPCLPSVNLSDQCPTDSEHQGASIVEPPDGWEWTDDWHVDMTSVRTADGWAYAQDTEHLKWPESSDHVNSVNYARRRKLLRHRRRIVCDGDDKISVGLLKPGDSMPLPLSGLAHPIISYVLQLRPKNSIDGREYSWSVVLKKHGRTEISESHEESPEICVSALTESDNLLFCSQIDGTSSKLSQGLWFCLSTQAKEIGKDMNSDPIHDWNLVVNSPISLVNYLPLSAEYSVTINKLSEENNTCSLGTLGPGETVKIYNADLRDPLYLSLVPEGGWQPIHEPVPISYPSRMPSKMINLRSSLSERIVQIILEQNYDKDRLIARVVRIYVPYWISIARCPPLVYNVVDLSGRREKRRISVPFHSNIRTEKILWQIREEEMVGGYTIASAMNFKLWGFSASISKPGKECFGPVKDLSPLGDMDSSVDLSAYDTDGNCMRLLVSSKPSPYQAVPTKVISIRPYMTFTNRLGEDLYIKFAVGDEPKVRLEDTRWCFPVEIVKEDTIIIVLRKHHERRFLRAEVRGYEEGSRFLVVFCLGSADGPIRIENRTLSTIINVRQSGLDEDAWIHLEPLSTTKFSWDDPYGQKLLDLGIHDRTETYVQNVNLEKTADICAALRAQGVQIHVMEFGDIKIVRFTDDRTLQLESHKDHDLATVDNWSTSHLQTGMPLELIIELGVVGVSLIDHRPRELLYLYLEKVFLSYSTGYDGGTTSRFKLIIGQLQLDNQLPLTLMPVLLAPEDMPDINHPVFKATITMNNEDVDGVQVYPYVYVRVTDRCWRLNIHEPIIWALVDFYNNLRLDSIPSSSNVAQVDPEIRIELIDVSEIRLKLSLETAPTQRPHGVLGMWSPVLSAVGNAFKIQVHFRKVMHRSRFMRKSSIIPAIVNRIRRDLIHNPLHLIFSVDVLGMTKSTFASLSKGFAELSTDGQFLQLRSKQVWSRKITGVGDGILQGTEALAQGVAFGVSGVLRKPVESTRQYGLLGLAHGLGRAFLGFVVQPLSGALDFVSLTVDGIGASCARCLEILNNKSVTERIRNPRAIHADGVIKEYNEREAVGQMVLFLAEASRHLGCTDLFKEPSKFAWSDYYEDHFIVSGQRIVLITNKRVMLLQCLALDKMDKKPCKILWDVPWEELLALELAKAGYPKPSHAIIHIKNFARSENFVRLIKCNVEDDETQEPQAVVICSSIRKMWKAHQADAKILVLKVPSSQRHVQFALDETDGRDSHSRLKPLIKQRGNSISDDRRFIKHSVNFQKIWSSEQEYKSRCTLFSKQVADDGTICSIWRPLCPDGYISVGDIAHVGTHPPHVAAIYRDSDRNFALPMGYDLVWRNCAEDYAAPLSIWLPRPPDGYIAVGCVALAAYEEPALDSAYCAREGIVEDAIFEEQVVWSAPDSYPWSCYIYQVQSEALQFIALRQRKEESEWKPMRVSDRTSESPSAGR</sequence>
<evidence type="ECO:0000256" key="4">
    <source>
        <dbReference type="SAM" id="MobiDB-lite"/>
    </source>
</evidence>
<feature type="transmembrane region" description="Helical" evidence="5">
    <location>
        <begin position="1526"/>
        <end position="1547"/>
    </location>
</feature>
<feature type="transmembrane region" description="Helical" evidence="5">
    <location>
        <begin position="1934"/>
        <end position="1956"/>
    </location>
</feature>
<feature type="region of interest" description="Disordered" evidence="4">
    <location>
        <begin position="2862"/>
        <end position="2881"/>
    </location>
</feature>
<dbReference type="InterPro" id="IPR026854">
    <property type="entry name" value="VPS13_N"/>
</dbReference>
<evidence type="ECO:0000259" key="7">
    <source>
        <dbReference type="Pfam" id="PF12624"/>
    </source>
</evidence>
<keyword evidence="5" id="KW-0472">Membrane</keyword>
<dbReference type="Proteomes" id="UP000797356">
    <property type="component" value="Chromosome 7"/>
</dbReference>
<dbReference type="InterPro" id="IPR009291">
    <property type="entry name" value="Vps62"/>
</dbReference>
<feature type="compositionally biased region" description="Acidic residues" evidence="4">
    <location>
        <begin position="2867"/>
        <end position="2876"/>
    </location>
</feature>
<reference evidence="10" key="1">
    <citation type="journal article" date="2017" name="Gigascience">
        <title>The genome draft of coconut (Cocos nucifera).</title>
        <authorList>
            <person name="Xiao Y."/>
            <person name="Xu P."/>
            <person name="Fan H."/>
            <person name="Baudouin L."/>
            <person name="Xia W."/>
            <person name="Bocs S."/>
            <person name="Xu J."/>
            <person name="Li Q."/>
            <person name="Guo A."/>
            <person name="Zhou L."/>
            <person name="Li J."/>
            <person name="Wu Y."/>
            <person name="Ma Z."/>
            <person name="Armero A."/>
            <person name="Issali A.E."/>
            <person name="Liu N."/>
            <person name="Peng M."/>
            <person name="Yang Y."/>
        </authorList>
    </citation>
    <scope>NUCLEOTIDE SEQUENCE</scope>
    <source>
        <tissue evidence="10">Spear leaf of Hainan Tall coconut</tissue>
    </source>
</reference>
<evidence type="ECO:0000256" key="3">
    <source>
        <dbReference type="ARBA" id="ARBA00023055"/>
    </source>
</evidence>
<proteinExistence type="inferred from homology"/>
<name>A0A8K0IEI0_COCNU</name>
<comment type="similarity">
    <text evidence="1">Belongs to the VPS13 family.</text>
</comment>
<evidence type="ECO:0000256" key="1">
    <source>
        <dbReference type="ARBA" id="ARBA00006545"/>
    </source>
</evidence>
<dbReference type="Pfam" id="PF25036">
    <property type="entry name" value="VPS13_VAB"/>
    <property type="match status" value="1"/>
</dbReference>
<evidence type="ECO:0000256" key="2">
    <source>
        <dbReference type="ARBA" id="ARBA00022448"/>
    </source>
</evidence>
<evidence type="ECO:0000313" key="10">
    <source>
        <dbReference type="EMBL" id="KAG1354338.1"/>
    </source>
</evidence>
<protein>
    <submittedName>
        <fullName evidence="10">Pleckstrin (PH) domain-containing protein isoform 2</fullName>
    </submittedName>
</protein>
<dbReference type="GO" id="GO:0006623">
    <property type="term" value="P:protein targeting to vacuole"/>
    <property type="evidence" value="ECO:0007669"/>
    <property type="project" value="TreeGrafter"/>
</dbReference>
<feature type="compositionally biased region" description="Basic and acidic residues" evidence="4">
    <location>
        <begin position="4312"/>
        <end position="4326"/>
    </location>
</feature>
<dbReference type="EMBL" id="CM017878">
    <property type="protein sequence ID" value="KAG1354338.1"/>
    <property type="molecule type" value="Genomic_DNA"/>
</dbReference>
<dbReference type="Pfam" id="PF12624">
    <property type="entry name" value="VPS13_N"/>
    <property type="match status" value="1"/>
</dbReference>
<feature type="compositionally biased region" description="Basic and acidic residues" evidence="4">
    <location>
        <begin position="2743"/>
        <end position="2757"/>
    </location>
</feature>
<keyword evidence="2" id="KW-0813">Transport</keyword>
<keyword evidence="3" id="KW-0445">Lipid transport</keyword>
<dbReference type="PANTHER" id="PTHR16166:SF137">
    <property type="entry name" value="PLECKSTRIN HOMOLOGY (PH) DOMAIN-CONTAINING PROTEIN"/>
    <property type="match status" value="1"/>
</dbReference>
<reference evidence="10" key="2">
    <citation type="submission" date="2019-07" db="EMBL/GenBank/DDBJ databases">
        <authorList>
            <person name="Yang Y."/>
            <person name="Bocs S."/>
            <person name="Baudouin L."/>
        </authorList>
    </citation>
    <scope>NUCLEOTIDE SEQUENCE</scope>
    <source>
        <tissue evidence="10">Spear leaf of Hainan Tall coconut</tissue>
    </source>
</reference>
<evidence type="ECO:0000256" key="5">
    <source>
        <dbReference type="SAM" id="Phobius"/>
    </source>
</evidence>
<dbReference type="Pfam" id="PF06101">
    <property type="entry name" value="Vps62"/>
    <property type="match status" value="3"/>
</dbReference>
<evidence type="ECO:0000259" key="8">
    <source>
        <dbReference type="Pfam" id="PF25036"/>
    </source>
</evidence>
<dbReference type="Pfam" id="PF25037">
    <property type="entry name" value="VPS13_C"/>
    <property type="match status" value="1"/>
</dbReference>